<dbReference type="EMBL" id="CP043314">
    <property type="protein sequence ID" value="QEK39092.1"/>
    <property type="molecule type" value="Genomic_DNA"/>
</dbReference>
<keyword evidence="3" id="KW-1185">Reference proteome</keyword>
<accession>A0A5C0UI78</accession>
<dbReference type="RefSeq" id="WP_148972215.1">
    <property type="nucleotide sequence ID" value="NZ_CP043314.1"/>
</dbReference>
<dbReference type="OrthoDB" id="9803742at2"/>
<evidence type="ECO:0000256" key="1">
    <source>
        <dbReference type="PROSITE-ProRule" id="PRU00510"/>
    </source>
</evidence>
<evidence type="ECO:0000313" key="3">
    <source>
        <dbReference type="Proteomes" id="UP000324924"/>
    </source>
</evidence>
<protein>
    <submittedName>
        <fullName evidence="2">TraR/DksA family transcriptional regulator</fullName>
    </submittedName>
</protein>
<dbReference type="AlphaFoldDB" id="A0A5C0UI78"/>
<gene>
    <name evidence="2" type="ORF">FZC36_01415</name>
</gene>
<dbReference type="KEGG" id="nabu:FZC36_01415"/>
<proteinExistence type="predicted"/>
<dbReference type="PANTHER" id="PTHR33823:SF4">
    <property type="entry name" value="GENERAL STRESS PROTEIN 16O"/>
    <property type="match status" value="1"/>
</dbReference>
<dbReference type="SUPFAM" id="SSF109635">
    <property type="entry name" value="DnaK suppressor protein DksA, alpha-hairpin domain"/>
    <property type="match status" value="1"/>
</dbReference>
<dbReference type="InterPro" id="IPR037187">
    <property type="entry name" value="DnaK_N"/>
</dbReference>
<comment type="caution">
    <text evidence="1">Lacks conserved residue(s) required for the propagation of feature annotation.</text>
</comment>
<dbReference type="Gene3D" id="1.20.120.910">
    <property type="entry name" value="DksA, coiled-coil domain"/>
    <property type="match status" value="1"/>
</dbReference>
<organism evidence="2 3">
    <name type="scientific">Candidatus Nesciobacter abundans</name>
    <dbReference type="NCBI Taxonomy" id="2601668"/>
    <lineage>
        <taxon>Bacteria</taxon>
        <taxon>Pseudomonadati</taxon>
        <taxon>Pseudomonadota</taxon>
        <taxon>Alphaproteobacteria</taxon>
        <taxon>Holosporales</taxon>
        <taxon>Holosporaceae</taxon>
        <taxon>Candidatus Nesciobacter</taxon>
    </lineage>
</organism>
<dbReference type="PROSITE" id="PS51128">
    <property type="entry name" value="ZF_DKSA_2"/>
    <property type="match status" value="1"/>
</dbReference>
<dbReference type="PANTHER" id="PTHR33823">
    <property type="entry name" value="RNA POLYMERASE-BINDING TRANSCRIPTION FACTOR DKSA-RELATED"/>
    <property type="match status" value="1"/>
</dbReference>
<sequence length="106" mass="12178">MFLKNSEIRYFRKVLLGMKEELSSIITDELEFEKSADSYDAALNEKSSNTRVIEKTKAMEMLKQVNMALSRIETNKFGICMRTGDPIDIRRLKVNPVAVCNINIET</sequence>
<dbReference type="Proteomes" id="UP000324924">
    <property type="component" value="Chromosome"/>
</dbReference>
<evidence type="ECO:0000313" key="2">
    <source>
        <dbReference type="EMBL" id="QEK39092.1"/>
    </source>
</evidence>
<name>A0A5C0UI78_9PROT</name>
<reference evidence="2 3" key="1">
    <citation type="submission" date="2019-08" db="EMBL/GenBank/DDBJ databases">
        <title>Highly reduced genomes of protist endosymbionts show evolutionary convergence.</title>
        <authorList>
            <person name="George E."/>
            <person name="Husnik F."/>
            <person name="Tashyreva D."/>
            <person name="Prokopchuk G."/>
            <person name="Horak A."/>
            <person name="Kwong W.K."/>
            <person name="Lukes J."/>
            <person name="Keeling P.J."/>
        </authorList>
    </citation>
    <scope>NUCLEOTIDE SEQUENCE [LARGE SCALE GENOMIC DNA]</scope>
    <source>
        <strain evidence="2">1604HC</strain>
    </source>
</reference>